<protein>
    <submittedName>
        <fullName evidence="7">Patatin-like phospholipase family protein</fullName>
    </submittedName>
</protein>
<evidence type="ECO:0000256" key="1">
    <source>
        <dbReference type="ARBA" id="ARBA00022801"/>
    </source>
</evidence>
<feature type="domain" description="PNPLA" evidence="6">
    <location>
        <begin position="38"/>
        <end position="230"/>
    </location>
</feature>
<dbReference type="GO" id="GO:0016042">
    <property type="term" value="P:lipid catabolic process"/>
    <property type="evidence" value="ECO:0007669"/>
    <property type="project" value="UniProtKB-UniRule"/>
</dbReference>
<evidence type="ECO:0000259" key="6">
    <source>
        <dbReference type="PROSITE" id="PS51635"/>
    </source>
</evidence>
<dbReference type="GO" id="GO:0016787">
    <property type="term" value="F:hydrolase activity"/>
    <property type="evidence" value="ECO:0007669"/>
    <property type="project" value="UniProtKB-UniRule"/>
</dbReference>
<dbReference type="EMBL" id="SDIK01000027">
    <property type="protein sequence ID" value="TXJ62507.1"/>
    <property type="molecule type" value="Genomic_DNA"/>
</dbReference>
<dbReference type="AlphaFoldDB" id="A0A5C8GKP5"/>
<feature type="signal peptide" evidence="5">
    <location>
        <begin position="1"/>
        <end position="25"/>
    </location>
</feature>
<keyword evidence="1 4" id="KW-0378">Hydrolase</keyword>
<dbReference type="Gene3D" id="2.40.160.50">
    <property type="entry name" value="membrane protein fhac: a member of the omp85/tpsb transporter family"/>
    <property type="match status" value="1"/>
</dbReference>
<dbReference type="OrthoDB" id="9770965at2"/>
<dbReference type="PANTHER" id="PTHR14226:SF76">
    <property type="entry name" value="NTE FAMILY PROTEIN RSSA"/>
    <property type="match status" value="1"/>
</dbReference>
<evidence type="ECO:0000313" key="8">
    <source>
        <dbReference type="Proteomes" id="UP000321612"/>
    </source>
</evidence>
<keyword evidence="2 4" id="KW-0442">Lipid degradation</keyword>
<feature type="short sequence motif" description="GXGXXG" evidence="4">
    <location>
        <begin position="42"/>
        <end position="47"/>
    </location>
</feature>
<proteinExistence type="predicted"/>
<dbReference type="Pfam" id="PF19143">
    <property type="entry name" value="Omp85_2"/>
    <property type="match status" value="1"/>
</dbReference>
<sequence length="769" mass="87266">MVMRSSLEKFLLILLFASLCPTLFAQPADTVRRKKVAVVLSGGGAKGMAHIGALRVIEKAGIPIDIITGTSMGALVGGLYAIGYDSHKLDSLVHVQDWGFLLSDKAGMNRQSIDERRKQNTYFLSRTFSLSKKKKFQSGGFIEGKNLMSLFSKLTANYIDSINFNTLPIPFACVATNIVDNTEVVWQEGILAKAMRSSMSIPGVFAPVREGDKMLVDGGLRNNFPVDIARKMGADVVIGVTVQGEPKTADDLENGSSILGQIVDVNCMNKYEANMQATDILIRCDTKGYTAASFTKKAIDTLIVRGEQEAMKHWDSLMSLKRELGLPNDYMPKKPASAKVVGLPQTMRLRKVLFENMEEKDIAFLTKKYKLKNKQFITLNEVDDMVATLRVNLFYTDADSYFTPIPNENDLYDVKIVAKEKKQSRVGLGIRFDTEEMVALQANGTLRFNTKMPLDIDLSLRLGKRIMVKSNLNITPWTYGRMTLSYTYRHNDINIYDNGNRLSNALYDQHRGTFQLFDFNIRNFNVKIGTRFDYINYNDLLVGINYEGNNQPRKNLHFMDYHATVDYNSENGWNFPTKGARFHADYRYVTKNFVDYDGHVGFNIVEASWRMNFPLNNHLTFQPMIYGRMLTGKKGKTLNTTEDFSAGRMTDLTLFHLQNFIGGAWFGHYLEEQQMPFAGVGHVEMVENKWIAIQLKLQQQIADNNYLIFRLGTYEDGHDLNNLFDHSPKVGMEVGYFYNLKFLGPLGASLGYSDKTHKPYFYINFGFEF</sequence>
<evidence type="ECO:0000256" key="2">
    <source>
        <dbReference type="ARBA" id="ARBA00022963"/>
    </source>
</evidence>
<keyword evidence="3 4" id="KW-0443">Lipid metabolism</keyword>
<organism evidence="7 8">
    <name type="scientific">Prevotella brunnea</name>
    <dbReference type="NCBI Taxonomy" id="2508867"/>
    <lineage>
        <taxon>Bacteria</taxon>
        <taxon>Pseudomonadati</taxon>
        <taxon>Bacteroidota</taxon>
        <taxon>Bacteroidia</taxon>
        <taxon>Bacteroidales</taxon>
        <taxon>Prevotellaceae</taxon>
        <taxon>Prevotella</taxon>
    </lineage>
</organism>
<dbReference type="Proteomes" id="UP000321612">
    <property type="component" value="Unassembled WGS sequence"/>
</dbReference>
<feature type="active site" description="Nucleophile" evidence="4">
    <location>
        <position position="71"/>
    </location>
</feature>
<evidence type="ECO:0000313" key="7">
    <source>
        <dbReference type="EMBL" id="TXJ62507.1"/>
    </source>
</evidence>
<gene>
    <name evidence="7" type="ORF">ETF27_04270</name>
</gene>
<dbReference type="Pfam" id="PF01734">
    <property type="entry name" value="Patatin"/>
    <property type="match status" value="1"/>
</dbReference>
<feature type="chain" id="PRO_5023056903" evidence="5">
    <location>
        <begin position="26"/>
        <end position="769"/>
    </location>
</feature>
<feature type="short sequence motif" description="DGA/G" evidence="4">
    <location>
        <begin position="217"/>
        <end position="219"/>
    </location>
</feature>
<dbReference type="CDD" id="cd07205">
    <property type="entry name" value="Pat_PNPLA6_PNPLA7_NTE1_like"/>
    <property type="match status" value="1"/>
</dbReference>
<evidence type="ECO:0000256" key="3">
    <source>
        <dbReference type="ARBA" id="ARBA00023098"/>
    </source>
</evidence>
<dbReference type="InterPro" id="IPR016035">
    <property type="entry name" value="Acyl_Trfase/lysoPLipase"/>
</dbReference>
<evidence type="ECO:0000256" key="5">
    <source>
        <dbReference type="SAM" id="SignalP"/>
    </source>
</evidence>
<accession>A0A5C8GKP5</accession>
<reference evidence="8" key="1">
    <citation type="submission" date="2019-05" db="EMBL/GenBank/DDBJ databases">
        <title>Prevotella brunnea sp. nov., isolated from a wound of a patient.</title>
        <authorList>
            <person name="Buhl M."/>
        </authorList>
    </citation>
    <scope>NUCLEOTIDE SEQUENCE [LARGE SCALE GENOMIC DNA]</scope>
    <source>
        <strain evidence="8">A2672</strain>
    </source>
</reference>
<comment type="caution">
    <text evidence="7">The sequence shown here is derived from an EMBL/GenBank/DDBJ whole genome shotgun (WGS) entry which is preliminary data.</text>
</comment>
<dbReference type="InterPro" id="IPR050301">
    <property type="entry name" value="NTE"/>
</dbReference>
<dbReference type="PROSITE" id="PS51635">
    <property type="entry name" value="PNPLA"/>
    <property type="match status" value="1"/>
</dbReference>
<keyword evidence="5" id="KW-0732">Signal</keyword>
<dbReference type="InterPro" id="IPR043864">
    <property type="entry name" value="Omp85-like_dom"/>
</dbReference>
<dbReference type="SUPFAM" id="SSF52151">
    <property type="entry name" value="FabD/lysophospholipase-like"/>
    <property type="match status" value="1"/>
</dbReference>
<dbReference type="Gene3D" id="3.40.1090.10">
    <property type="entry name" value="Cytosolic phospholipase A2 catalytic domain"/>
    <property type="match status" value="1"/>
</dbReference>
<keyword evidence="8" id="KW-1185">Reference proteome</keyword>
<dbReference type="PANTHER" id="PTHR14226">
    <property type="entry name" value="NEUROPATHY TARGET ESTERASE/SWISS CHEESE D.MELANOGASTER"/>
    <property type="match status" value="1"/>
</dbReference>
<dbReference type="InterPro" id="IPR002641">
    <property type="entry name" value="PNPLA_dom"/>
</dbReference>
<name>A0A5C8GKP5_9BACT</name>
<feature type="active site" description="Proton acceptor" evidence="4">
    <location>
        <position position="217"/>
    </location>
</feature>
<feature type="short sequence motif" description="GXSXG" evidence="4">
    <location>
        <begin position="69"/>
        <end position="73"/>
    </location>
</feature>
<evidence type="ECO:0000256" key="4">
    <source>
        <dbReference type="PROSITE-ProRule" id="PRU01161"/>
    </source>
</evidence>